<dbReference type="RefSeq" id="WP_248827220.1">
    <property type="nucleotide sequence ID" value="NZ_JALKFT010000135.1"/>
</dbReference>
<reference evidence="1 2" key="1">
    <citation type="submission" date="2022-04" db="EMBL/GenBank/DDBJ databases">
        <title>Genome diversity in the genus Frankia.</title>
        <authorList>
            <person name="Carlos-Shanley C."/>
            <person name="Hahn D."/>
        </authorList>
    </citation>
    <scope>NUCLEOTIDE SEQUENCE [LARGE SCALE GENOMIC DNA]</scope>
    <source>
        <strain evidence="1 2">Ag45/Mut15</strain>
    </source>
</reference>
<dbReference type="InterPro" id="IPR011990">
    <property type="entry name" value="TPR-like_helical_dom_sf"/>
</dbReference>
<evidence type="ECO:0000313" key="2">
    <source>
        <dbReference type="Proteomes" id="UP001201873"/>
    </source>
</evidence>
<dbReference type="SUPFAM" id="SSF48452">
    <property type="entry name" value="TPR-like"/>
    <property type="match status" value="1"/>
</dbReference>
<organism evidence="1 2">
    <name type="scientific">Frankia umida</name>
    <dbReference type="NCBI Taxonomy" id="573489"/>
    <lineage>
        <taxon>Bacteria</taxon>
        <taxon>Bacillati</taxon>
        <taxon>Actinomycetota</taxon>
        <taxon>Actinomycetes</taxon>
        <taxon>Frankiales</taxon>
        <taxon>Frankiaceae</taxon>
        <taxon>Frankia</taxon>
    </lineage>
</organism>
<dbReference type="Gene3D" id="1.25.40.10">
    <property type="entry name" value="Tetratricopeptide repeat domain"/>
    <property type="match status" value="1"/>
</dbReference>
<accession>A0ABT0K5V8</accession>
<dbReference type="Proteomes" id="UP001201873">
    <property type="component" value="Unassembled WGS sequence"/>
</dbReference>
<protein>
    <submittedName>
        <fullName evidence="1">Tetratricopeptide repeat protein</fullName>
    </submittedName>
</protein>
<feature type="non-terminal residue" evidence="1">
    <location>
        <position position="87"/>
    </location>
</feature>
<keyword evidence="2" id="KW-1185">Reference proteome</keyword>
<dbReference type="EMBL" id="JALKFT010000135">
    <property type="protein sequence ID" value="MCK9879181.1"/>
    <property type="molecule type" value="Genomic_DNA"/>
</dbReference>
<comment type="caution">
    <text evidence="1">The sequence shown here is derived from an EMBL/GenBank/DDBJ whole genome shotgun (WGS) entry which is preliminary data.</text>
</comment>
<dbReference type="Pfam" id="PF13374">
    <property type="entry name" value="TPR_10"/>
    <property type="match status" value="1"/>
</dbReference>
<sequence>VGRRAEALAPAQEAVNLYQRLAADSPDAYLPDLAASLNNLATFLSEVGRRAEALTPAQEAVNLRRQLAADSPDAYLPDLAASLNNLA</sequence>
<proteinExistence type="predicted"/>
<feature type="non-terminal residue" evidence="1">
    <location>
        <position position="1"/>
    </location>
</feature>
<name>A0ABT0K5V8_9ACTN</name>
<evidence type="ECO:0000313" key="1">
    <source>
        <dbReference type="EMBL" id="MCK9879181.1"/>
    </source>
</evidence>
<gene>
    <name evidence="1" type="ORF">MXD59_26100</name>
</gene>